<dbReference type="OrthoDB" id="9916992at2"/>
<proteinExistence type="predicted"/>
<dbReference type="AlphaFoldDB" id="A5FLH2"/>
<evidence type="ECO:0000313" key="1">
    <source>
        <dbReference type="EMBL" id="ABQ03947.1"/>
    </source>
</evidence>
<name>A5FLH2_FLAJ1</name>
<accession>A5FLH2</accession>
<sequence length="174" mass="20382">MCEYFVEDTIQFFDAIAKIKSGKNEEASILIGNNVDHCHLLRFLDAVKLNIVGRNVNYNIYLDCKELSSNPAWKFNSTLLFHSDNHDITYSGLKFTYNIQSYDLMDDPILNSFSIVFMEFYNSEINFKDCHFKNSTDRIFEIIVKNESTIIFEKCNFEGNFNFIFDIQSNIIIK</sequence>
<dbReference type="EMBL" id="CP000685">
    <property type="protein sequence ID" value="ABQ03947.1"/>
    <property type="molecule type" value="Genomic_DNA"/>
</dbReference>
<organism evidence="1 2">
    <name type="scientific">Flavobacterium johnsoniae (strain ATCC 17061 / DSM 2064 / JCM 8514 / BCRC 14874 / CCUG 350202 / NBRC 14942 / NCIMB 11054 / UW101)</name>
    <name type="common">Cytophaga johnsonae</name>
    <dbReference type="NCBI Taxonomy" id="376686"/>
    <lineage>
        <taxon>Bacteria</taxon>
        <taxon>Pseudomonadati</taxon>
        <taxon>Bacteroidota</taxon>
        <taxon>Flavobacteriia</taxon>
        <taxon>Flavobacteriales</taxon>
        <taxon>Flavobacteriaceae</taxon>
        <taxon>Flavobacterium</taxon>
    </lineage>
</organism>
<evidence type="ECO:0008006" key="3">
    <source>
        <dbReference type="Google" id="ProtNLM"/>
    </source>
</evidence>
<dbReference type="Proteomes" id="UP000006694">
    <property type="component" value="Chromosome"/>
</dbReference>
<dbReference type="STRING" id="376686.Fjoh_0913"/>
<dbReference type="HOGENOM" id="CLU_1537822_0_0_10"/>
<gene>
    <name evidence="1" type="ordered locus">Fjoh_0913</name>
</gene>
<dbReference type="GeneID" id="31763784"/>
<protein>
    <recommendedName>
        <fullName evidence="3">Right handed beta helix domain-containing protein</fullName>
    </recommendedName>
</protein>
<dbReference type="KEGG" id="fjo:Fjoh_0913"/>
<keyword evidence="2" id="KW-1185">Reference proteome</keyword>
<dbReference type="RefSeq" id="WP_012023000.1">
    <property type="nucleotide sequence ID" value="NC_009441.1"/>
</dbReference>
<evidence type="ECO:0000313" key="2">
    <source>
        <dbReference type="Proteomes" id="UP000006694"/>
    </source>
</evidence>
<reference evidence="1 2" key="1">
    <citation type="journal article" date="2009" name="Appl. Environ. Microbiol.">
        <title>Novel features of the polysaccharide-digesting gliding bacterium Flavobacterium johnsoniae as revealed by genome sequence analysis.</title>
        <authorList>
            <person name="McBride M.J."/>
            <person name="Xie G."/>
            <person name="Martens E.C."/>
            <person name="Lapidus A."/>
            <person name="Henrissat B."/>
            <person name="Rhodes R.G."/>
            <person name="Goltsman E."/>
            <person name="Wang W."/>
            <person name="Xu J."/>
            <person name="Hunnicutt D.W."/>
            <person name="Staroscik A.M."/>
            <person name="Hoover T.R."/>
            <person name="Cheng Y.Q."/>
            <person name="Stein J.L."/>
        </authorList>
    </citation>
    <scope>NUCLEOTIDE SEQUENCE [LARGE SCALE GENOMIC DNA]</scope>
    <source>
        <strain evidence="2">ATCC 17061 / DSM 2064 / JCM 8514 / BCRC 14874 / CCUG 350202 / NBRC 14942 / NCIMB 11054 / UW101</strain>
    </source>
</reference>